<protein>
    <recommendedName>
        <fullName evidence="1">Apple domain-containing protein</fullName>
    </recommendedName>
</protein>
<name>A0A085N5V9_9BILA</name>
<dbReference type="Proteomes" id="UP000030758">
    <property type="component" value="Unassembled WGS sequence"/>
</dbReference>
<organism evidence="2">
    <name type="scientific">Trichuris suis</name>
    <name type="common">pig whipworm</name>
    <dbReference type="NCBI Taxonomy" id="68888"/>
    <lineage>
        <taxon>Eukaryota</taxon>
        <taxon>Metazoa</taxon>
        <taxon>Ecdysozoa</taxon>
        <taxon>Nematoda</taxon>
        <taxon>Enoplea</taxon>
        <taxon>Dorylaimia</taxon>
        <taxon>Trichinellida</taxon>
        <taxon>Trichuridae</taxon>
        <taxon>Trichuris</taxon>
    </lineage>
</organism>
<dbReference type="AlphaFoldDB" id="A0A085N5V9"/>
<proteinExistence type="predicted"/>
<evidence type="ECO:0000259" key="1">
    <source>
        <dbReference type="PROSITE" id="PS50948"/>
    </source>
</evidence>
<dbReference type="Pfam" id="PF00024">
    <property type="entry name" value="PAN_1"/>
    <property type="match status" value="1"/>
</dbReference>
<dbReference type="InterPro" id="IPR003609">
    <property type="entry name" value="Pan_app"/>
</dbReference>
<accession>A0A085N5V9</accession>
<dbReference type="PROSITE" id="PS50948">
    <property type="entry name" value="PAN"/>
    <property type="match status" value="1"/>
</dbReference>
<feature type="domain" description="Apple" evidence="1">
    <location>
        <begin position="57"/>
        <end position="138"/>
    </location>
</feature>
<gene>
    <name evidence="2" type="ORF">M514_01669</name>
</gene>
<reference evidence="2" key="1">
    <citation type="journal article" date="2014" name="Nat. Genet.">
        <title>Genome and transcriptome of the porcine whipworm Trichuris suis.</title>
        <authorList>
            <person name="Jex A.R."/>
            <person name="Nejsum P."/>
            <person name="Schwarz E.M."/>
            <person name="Hu L."/>
            <person name="Young N.D."/>
            <person name="Hall R.S."/>
            <person name="Korhonen P.K."/>
            <person name="Liao S."/>
            <person name="Thamsborg S."/>
            <person name="Xia J."/>
            <person name="Xu P."/>
            <person name="Wang S."/>
            <person name="Scheerlinck J.P."/>
            <person name="Hofmann A."/>
            <person name="Sternberg P.W."/>
            <person name="Wang J."/>
            <person name="Gasser R.B."/>
        </authorList>
    </citation>
    <scope>NUCLEOTIDE SEQUENCE [LARGE SCALE GENOMIC DNA]</scope>
    <source>
        <strain evidence="2">DCEP-RM93F</strain>
    </source>
</reference>
<evidence type="ECO:0000313" key="2">
    <source>
        <dbReference type="EMBL" id="KFD64855.1"/>
    </source>
</evidence>
<dbReference type="EMBL" id="KL367549">
    <property type="protein sequence ID" value="KFD64855.1"/>
    <property type="molecule type" value="Genomic_DNA"/>
</dbReference>
<sequence length="623" mass="70394">MLFLEGRKFNRIIPDPISATRFGKMWLTLLVLLLVSIEKQTNGQELLLQIPATSEECALRNFPFSENWPVLYLGEEDAMPSLESCVAQCRTSSMADLCSAVAYAEDKQKCMLLQFGFYDEDMATASAGYQSFYVVEDCFRGKIFLMPIKWSYSRANIPRILRTSRVNNSCFLLQFCPEAHGHNAEAAVMQLDVLKLTCEVEITVGESSARGVKSIETRENVPSLEQCLTMCKFFEEASHCMGVHYSYSQHTCKLMVADPQLRSGYKIGADESLAVLKTCVETPTREPRNYTMLIELPLLQESCELEVIEEDGVSGVKYASIHNDVESLSACLTICKLVGNQTCVGVHYAHWNEVCKLIVKEERGHNHFYPVGENEILAFVKECRKNAPAEPQQPIEIPEEEEVWPEFPEYEDSDEESEDGITSEYLLQNREYCKIRDRTDEKTIKGYGLTSTMPETSSLDNCLVYCRMGWSDVPCAAVLYKASSRSCNTYGKNETGEITVPKKAVFKELLGCEKARVEHVPITGLKYFLPTLQEVCKVEVHNVPVVYGWKPMSGQPVKVDSEETCLEACRVRRRENCTAVIYSNTKECTPMEDTYSLAPVKLEHKAFLSIMQCKRGTIVDILT</sequence>